<dbReference type="InterPro" id="IPR006665">
    <property type="entry name" value="OmpA-like"/>
</dbReference>
<keyword evidence="2 4" id="KW-0472">Membrane</keyword>
<dbReference type="EMBL" id="JBEQCT010000009">
    <property type="protein sequence ID" value="MFM2486593.1"/>
    <property type="molecule type" value="Genomic_DNA"/>
</dbReference>
<dbReference type="RefSeq" id="WP_408624896.1">
    <property type="nucleotide sequence ID" value="NZ_JBEQCT010000009.1"/>
</dbReference>
<dbReference type="Proteomes" id="UP001629953">
    <property type="component" value="Unassembled WGS sequence"/>
</dbReference>
<keyword evidence="3" id="KW-0998">Cell outer membrane</keyword>
<evidence type="ECO:0000313" key="8">
    <source>
        <dbReference type="EMBL" id="MFM2486593.1"/>
    </source>
</evidence>
<dbReference type="PANTHER" id="PTHR30329">
    <property type="entry name" value="STATOR ELEMENT OF FLAGELLAR MOTOR COMPLEX"/>
    <property type="match status" value="1"/>
</dbReference>
<organism evidence="8 9">
    <name type="scientific">Celerinatantimonas yamalensis</name>
    <dbReference type="NCBI Taxonomy" id="559956"/>
    <lineage>
        <taxon>Bacteria</taxon>
        <taxon>Pseudomonadati</taxon>
        <taxon>Pseudomonadota</taxon>
        <taxon>Gammaproteobacteria</taxon>
        <taxon>Celerinatantimonadaceae</taxon>
        <taxon>Celerinatantimonas</taxon>
    </lineage>
</organism>
<evidence type="ECO:0000256" key="6">
    <source>
        <dbReference type="SAM" id="SignalP"/>
    </source>
</evidence>
<evidence type="ECO:0000256" key="4">
    <source>
        <dbReference type="PROSITE-ProRule" id="PRU00473"/>
    </source>
</evidence>
<sequence length="239" mass="24952">MNKKSIAVITGALVATLLTGCAANHKPQGNAKLLCPLGGAAVGALAGGFGAVAGFAGGAAYCQSGQTDKAALTADNATKEQPQAKVVEPVKSSQPTPTHQPEKVNQAVAVIALSGPLAEHVHLNADKSAIVGLDPVHFELDKSRLTVQNQELLNYYAALLKAHPTKLLLTGYTDNTGTAKYNQRLSDRRVDQVKQYLLKQGVALNMVSVKALGESDPVASNATPEGRADNRRVELVVIS</sequence>
<comment type="subcellular location">
    <subcellularLocation>
        <location evidence="1">Cell outer membrane</location>
    </subcellularLocation>
</comment>
<feature type="chain" id="PRO_5046914369" evidence="6">
    <location>
        <begin position="23"/>
        <end position="239"/>
    </location>
</feature>
<dbReference type="InterPro" id="IPR006664">
    <property type="entry name" value="OMP_bac"/>
</dbReference>
<accession>A0ABW9GBQ8</accession>
<dbReference type="PRINTS" id="PR01021">
    <property type="entry name" value="OMPADOMAIN"/>
</dbReference>
<protein>
    <submittedName>
        <fullName evidence="8">OmpA family protein</fullName>
    </submittedName>
</protein>
<gene>
    <name evidence="8" type="ORF">ABUE30_16295</name>
</gene>
<evidence type="ECO:0000256" key="3">
    <source>
        <dbReference type="ARBA" id="ARBA00023237"/>
    </source>
</evidence>
<dbReference type="Gene3D" id="3.30.1330.60">
    <property type="entry name" value="OmpA-like domain"/>
    <property type="match status" value="1"/>
</dbReference>
<reference evidence="8 9" key="1">
    <citation type="journal article" date="2013" name="Int. J. Syst. Evol. Microbiol.">
        <title>Celerinatantimonas yamalensis sp. nov., a cold-adapted diazotrophic bacterium from a cold permafrost brine.</title>
        <authorList>
            <person name="Shcherbakova V."/>
            <person name="Chuvilskaya N."/>
            <person name="Rivkina E."/>
            <person name="Demidov N."/>
            <person name="Uchaeva V."/>
            <person name="Suetin S."/>
            <person name="Suzina N."/>
            <person name="Gilichinsky D."/>
        </authorList>
    </citation>
    <scope>NUCLEOTIDE SEQUENCE [LARGE SCALE GENOMIC DNA]</scope>
    <source>
        <strain evidence="8 9">C7</strain>
    </source>
</reference>
<dbReference type="PANTHER" id="PTHR30329:SF21">
    <property type="entry name" value="LIPOPROTEIN YIAD-RELATED"/>
    <property type="match status" value="1"/>
</dbReference>
<dbReference type="InterPro" id="IPR036737">
    <property type="entry name" value="OmpA-like_sf"/>
</dbReference>
<dbReference type="SUPFAM" id="SSF103088">
    <property type="entry name" value="OmpA-like"/>
    <property type="match status" value="1"/>
</dbReference>
<evidence type="ECO:0000313" key="9">
    <source>
        <dbReference type="Proteomes" id="UP001629953"/>
    </source>
</evidence>
<keyword evidence="6" id="KW-0732">Signal</keyword>
<dbReference type="InterPro" id="IPR050330">
    <property type="entry name" value="Bact_OuterMem_StrucFunc"/>
</dbReference>
<proteinExistence type="predicted"/>
<name>A0ABW9GBQ8_9GAMM</name>
<dbReference type="PROSITE" id="PS51257">
    <property type="entry name" value="PROKAR_LIPOPROTEIN"/>
    <property type="match status" value="1"/>
</dbReference>
<evidence type="ECO:0000256" key="5">
    <source>
        <dbReference type="SAM" id="MobiDB-lite"/>
    </source>
</evidence>
<dbReference type="PROSITE" id="PS51123">
    <property type="entry name" value="OMPA_2"/>
    <property type="match status" value="1"/>
</dbReference>
<feature type="signal peptide" evidence="6">
    <location>
        <begin position="1"/>
        <end position="22"/>
    </location>
</feature>
<comment type="caution">
    <text evidence="8">The sequence shown here is derived from an EMBL/GenBank/DDBJ whole genome shotgun (WGS) entry which is preliminary data.</text>
</comment>
<keyword evidence="9" id="KW-1185">Reference proteome</keyword>
<evidence type="ECO:0000256" key="2">
    <source>
        <dbReference type="ARBA" id="ARBA00023136"/>
    </source>
</evidence>
<evidence type="ECO:0000256" key="1">
    <source>
        <dbReference type="ARBA" id="ARBA00004442"/>
    </source>
</evidence>
<dbReference type="CDD" id="cd07185">
    <property type="entry name" value="OmpA_C-like"/>
    <property type="match status" value="1"/>
</dbReference>
<feature type="region of interest" description="Disordered" evidence="5">
    <location>
        <begin position="76"/>
        <end position="102"/>
    </location>
</feature>
<feature type="domain" description="OmpA-like" evidence="7">
    <location>
        <begin position="125"/>
        <end position="239"/>
    </location>
</feature>
<dbReference type="Pfam" id="PF00691">
    <property type="entry name" value="OmpA"/>
    <property type="match status" value="1"/>
</dbReference>
<evidence type="ECO:0000259" key="7">
    <source>
        <dbReference type="PROSITE" id="PS51123"/>
    </source>
</evidence>